<dbReference type="Proteomes" id="UP000184206">
    <property type="component" value="Unassembled WGS sequence"/>
</dbReference>
<accession>A0A1M7H6Z8</accession>
<dbReference type="EMBL" id="FRCF01000007">
    <property type="protein sequence ID" value="SHM24285.1"/>
    <property type="molecule type" value="Genomic_DNA"/>
</dbReference>
<gene>
    <name evidence="3" type="ORF">SAMN02745189_01810</name>
</gene>
<feature type="domain" description="ATP-grasp" evidence="2">
    <location>
        <begin position="90"/>
        <end position="342"/>
    </location>
</feature>
<dbReference type="GO" id="GO:0018169">
    <property type="term" value="F:ribosomal S6-glutamic acid ligase activity"/>
    <property type="evidence" value="ECO:0007669"/>
    <property type="project" value="TreeGrafter"/>
</dbReference>
<organism evidence="3 4">
    <name type="scientific">Lacicoccus alkaliphilus DSM 16010</name>
    <dbReference type="NCBI Taxonomy" id="1123231"/>
    <lineage>
        <taxon>Bacteria</taxon>
        <taxon>Bacillati</taxon>
        <taxon>Bacillota</taxon>
        <taxon>Bacilli</taxon>
        <taxon>Bacillales</taxon>
        <taxon>Salinicoccaceae</taxon>
        <taxon>Lacicoccus</taxon>
    </lineage>
</organism>
<dbReference type="Gene3D" id="3.30.470.20">
    <property type="entry name" value="ATP-grasp fold, B domain"/>
    <property type="match status" value="2"/>
</dbReference>
<dbReference type="OrthoDB" id="9803907at2"/>
<dbReference type="SUPFAM" id="SSF56059">
    <property type="entry name" value="Glutathione synthetase ATP-binding domain-like"/>
    <property type="match status" value="1"/>
</dbReference>
<reference evidence="3 4" key="1">
    <citation type="submission" date="2016-11" db="EMBL/GenBank/DDBJ databases">
        <authorList>
            <person name="Jaros S."/>
            <person name="Januszkiewicz K."/>
            <person name="Wedrychowicz H."/>
        </authorList>
    </citation>
    <scope>NUCLEOTIDE SEQUENCE [LARGE SCALE GENOMIC DNA]</scope>
    <source>
        <strain evidence="3 4">DSM 16010</strain>
    </source>
</reference>
<keyword evidence="3" id="KW-0436">Ligase</keyword>
<dbReference type="PANTHER" id="PTHR21621">
    <property type="entry name" value="RIBOSOMAL PROTEIN S6 MODIFICATION PROTEIN"/>
    <property type="match status" value="1"/>
</dbReference>
<dbReference type="PANTHER" id="PTHR21621:SF0">
    <property type="entry name" value="BETA-CITRYLGLUTAMATE SYNTHASE B-RELATED"/>
    <property type="match status" value="1"/>
</dbReference>
<name>A0A1M7H6Z8_9BACL</name>
<dbReference type="GO" id="GO:0009432">
    <property type="term" value="P:SOS response"/>
    <property type="evidence" value="ECO:0007669"/>
    <property type="project" value="TreeGrafter"/>
</dbReference>
<dbReference type="GO" id="GO:0005524">
    <property type="term" value="F:ATP binding"/>
    <property type="evidence" value="ECO:0007669"/>
    <property type="project" value="UniProtKB-UniRule"/>
</dbReference>
<dbReference type="AlphaFoldDB" id="A0A1M7H6Z8"/>
<keyword evidence="1" id="KW-0547">Nucleotide-binding</keyword>
<dbReference type="PROSITE" id="PS50975">
    <property type="entry name" value="ATP_GRASP"/>
    <property type="match status" value="1"/>
</dbReference>
<dbReference type="InterPro" id="IPR011761">
    <property type="entry name" value="ATP-grasp"/>
</dbReference>
<proteinExistence type="predicted"/>
<keyword evidence="4" id="KW-1185">Reference proteome</keyword>
<dbReference type="RefSeq" id="WP_072710245.1">
    <property type="nucleotide sequence ID" value="NZ_FRCF01000007.1"/>
</dbReference>
<dbReference type="GO" id="GO:0005737">
    <property type="term" value="C:cytoplasm"/>
    <property type="evidence" value="ECO:0007669"/>
    <property type="project" value="TreeGrafter"/>
</dbReference>
<evidence type="ECO:0000259" key="2">
    <source>
        <dbReference type="PROSITE" id="PS50975"/>
    </source>
</evidence>
<evidence type="ECO:0000313" key="4">
    <source>
        <dbReference type="Proteomes" id="UP000184206"/>
    </source>
</evidence>
<dbReference type="GO" id="GO:0046872">
    <property type="term" value="F:metal ion binding"/>
    <property type="evidence" value="ECO:0007669"/>
    <property type="project" value="InterPro"/>
</dbReference>
<dbReference type="Pfam" id="PF08443">
    <property type="entry name" value="RimK"/>
    <property type="match status" value="2"/>
</dbReference>
<evidence type="ECO:0000313" key="3">
    <source>
        <dbReference type="EMBL" id="SHM24285.1"/>
    </source>
</evidence>
<sequence length="537" mass="60064">MDFKQEGWLPHLIDAIPIAARKNHTSLYTIALEGWRRGLKVSFFNSKHEGGKRIGCTLYHDGNPYHFIGSSGHLITDEIIDICDDKGLTNEYLSKAHVPIPEGKEFGEAASDEEIISYSKTIDYPLVLKPTDGKAGRGVIAGIESEKELKNALNVVKNRLGYKNILLQQYVTGDEIRIYVLDGRVLAASNRRPANILGDGVSTIKNLIIQKNELRKKVPSLYFRPIKLDKEVYNNIRLQGHTMESIPKKGERVLLRKISNLSRGGESVDVLDELTEEQKNIAVRATQAIPGLVQCGVDMILNDETGSGVILELNTRPGIGNHLFPVEGTAKDIPKEIVDFYIPETKGVHTEESVVYFEFKNVLDTLKEKVVEEIEIRPYPGSLISKRMVIEGAKDVRSIYSKIEKVINAHELHGYLRVLSNSESELVLGGGTEAGVEEATARLKDITGHNGLELTAVDKYEAPVLAGFRLLDKTSEMGLADLKKEIKGIREIESVINREKARIKRRIDLMQKSHSWKLSYPIRMSVAKIKVAARRMK</sequence>
<dbReference type="STRING" id="1123231.SAMN02745189_01810"/>
<evidence type="ECO:0000256" key="1">
    <source>
        <dbReference type="PROSITE-ProRule" id="PRU00409"/>
    </source>
</evidence>
<protein>
    <submittedName>
        <fullName evidence="3">D-alanine-D-alanine ligase</fullName>
    </submittedName>
</protein>
<keyword evidence="1" id="KW-0067">ATP-binding</keyword>
<dbReference type="InterPro" id="IPR013651">
    <property type="entry name" value="ATP-grasp_RimK-type"/>
</dbReference>